<evidence type="ECO:0000313" key="8">
    <source>
        <dbReference type="Proteomes" id="UP001218218"/>
    </source>
</evidence>
<dbReference type="InterPro" id="IPR027417">
    <property type="entry name" value="P-loop_NTPase"/>
</dbReference>
<dbReference type="GO" id="GO:0005694">
    <property type="term" value="C:chromosome"/>
    <property type="evidence" value="ECO:0007669"/>
    <property type="project" value="TreeGrafter"/>
</dbReference>
<dbReference type="Gene3D" id="3.40.50.300">
    <property type="entry name" value="P-loop containing nucleotide triphosphate hydrolases"/>
    <property type="match status" value="2"/>
</dbReference>
<dbReference type="InterPro" id="IPR011545">
    <property type="entry name" value="DEAD/DEAH_box_helicase_dom"/>
</dbReference>
<dbReference type="EMBL" id="JARIHO010000045">
    <property type="protein sequence ID" value="KAJ7323918.1"/>
    <property type="molecule type" value="Genomic_DNA"/>
</dbReference>
<dbReference type="GO" id="GO:0003677">
    <property type="term" value="F:DNA binding"/>
    <property type="evidence" value="ECO:0007669"/>
    <property type="project" value="UniProtKB-KW"/>
</dbReference>
<dbReference type="GO" id="GO:0005737">
    <property type="term" value="C:cytoplasm"/>
    <property type="evidence" value="ECO:0007669"/>
    <property type="project" value="TreeGrafter"/>
</dbReference>
<dbReference type="EC" id="5.6.2.4" evidence="5"/>
<evidence type="ECO:0000256" key="2">
    <source>
        <dbReference type="ARBA" id="ARBA00023125"/>
    </source>
</evidence>
<organism evidence="7 8">
    <name type="scientific">Mycena albidolilacea</name>
    <dbReference type="NCBI Taxonomy" id="1033008"/>
    <lineage>
        <taxon>Eukaryota</taxon>
        <taxon>Fungi</taxon>
        <taxon>Dikarya</taxon>
        <taxon>Basidiomycota</taxon>
        <taxon>Agaricomycotina</taxon>
        <taxon>Agaricomycetes</taxon>
        <taxon>Agaricomycetidae</taxon>
        <taxon>Agaricales</taxon>
        <taxon>Marasmiineae</taxon>
        <taxon>Mycenaceae</taxon>
        <taxon>Mycena</taxon>
    </lineage>
</organism>
<accession>A0AAD7EIM2</accession>
<comment type="similarity">
    <text evidence="1">Belongs to the helicase family. RecQ subfamily.</text>
</comment>
<dbReference type="Pfam" id="PF00270">
    <property type="entry name" value="DEAD"/>
    <property type="match status" value="1"/>
</dbReference>
<dbReference type="GO" id="GO:0016787">
    <property type="term" value="F:hydrolase activity"/>
    <property type="evidence" value="ECO:0007669"/>
    <property type="project" value="UniProtKB-KW"/>
</dbReference>
<dbReference type="GO" id="GO:0006281">
    <property type="term" value="P:DNA repair"/>
    <property type="evidence" value="ECO:0007669"/>
    <property type="project" value="TreeGrafter"/>
</dbReference>
<proteinExistence type="inferred from homology"/>
<protein>
    <recommendedName>
        <fullName evidence="5">DNA 3'-5' helicase</fullName>
        <ecNumber evidence="5">5.6.2.4</ecNumber>
    </recommendedName>
</protein>
<dbReference type="PROSITE" id="PS51192">
    <property type="entry name" value="HELICASE_ATP_BIND_1"/>
    <property type="match status" value="1"/>
</dbReference>
<comment type="catalytic activity">
    <reaction evidence="4">
        <text>Couples ATP hydrolysis with the unwinding of duplex DNA by translocating in the 3'-5' direction.</text>
        <dbReference type="EC" id="5.6.2.4"/>
    </reaction>
</comment>
<evidence type="ECO:0000256" key="3">
    <source>
        <dbReference type="ARBA" id="ARBA00023235"/>
    </source>
</evidence>
<reference evidence="7" key="1">
    <citation type="submission" date="2023-03" db="EMBL/GenBank/DDBJ databases">
        <title>Massive genome expansion in bonnet fungi (Mycena s.s.) driven by repeated elements and novel gene families across ecological guilds.</title>
        <authorList>
            <consortium name="Lawrence Berkeley National Laboratory"/>
            <person name="Harder C.B."/>
            <person name="Miyauchi S."/>
            <person name="Viragh M."/>
            <person name="Kuo A."/>
            <person name="Thoen E."/>
            <person name="Andreopoulos B."/>
            <person name="Lu D."/>
            <person name="Skrede I."/>
            <person name="Drula E."/>
            <person name="Henrissat B."/>
            <person name="Morin E."/>
            <person name="Kohler A."/>
            <person name="Barry K."/>
            <person name="LaButti K."/>
            <person name="Morin E."/>
            <person name="Salamov A."/>
            <person name="Lipzen A."/>
            <person name="Mereny Z."/>
            <person name="Hegedus B."/>
            <person name="Baldrian P."/>
            <person name="Stursova M."/>
            <person name="Weitz H."/>
            <person name="Taylor A."/>
            <person name="Grigoriev I.V."/>
            <person name="Nagy L.G."/>
            <person name="Martin F."/>
            <person name="Kauserud H."/>
        </authorList>
    </citation>
    <scope>NUCLEOTIDE SEQUENCE</scope>
    <source>
        <strain evidence="7">CBHHK002</strain>
    </source>
</reference>
<keyword evidence="2" id="KW-0238">DNA-binding</keyword>
<dbReference type="GO" id="GO:0005524">
    <property type="term" value="F:ATP binding"/>
    <property type="evidence" value="ECO:0007669"/>
    <property type="project" value="InterPro"/>
</dbReference>
<dbReference type="InterPro" id="IPR014001">
    <property type="entry name" value="Helicase_ATP-bd"/>
</dbReference>
<dbReference type="PANTHER" id="PTHR13710:SF105">
    <property type="entry name" value="ATP-DEPENDENT DNA HELICASE Q1"/>
    <property type="match status" value="1"/>
</dbReference>
<evidence type="ECO:0000313" key="7">
    <source>
        <dbReference type="EMBL" id="KAJ7323918.1"/>
    </source>
</evidence>
<dbReference type="SUPFAM" id="SSF52540">
    <property type="entry name" value="P-loop containing nucleoside triphosphate hydrolases"/>
    <property type="match status" value="2"/>
</dbReference>
<gene>
    <name evidence="7" type="ORF">DFH08DRAFT_711636</name>
</gene>
<evidence type="ECO:0000256" key="4">
    <source>
        <dbReference type="ARBA" id="ARBA00034617"/>
    </source>
</evidence>
<feature type="non-terminal residue" evidence="7">
    <location>
        <position position="1"/>
    </location>
</feature>
<evidence type="ECO:0000256" key="5">
    <source>
        <dbReference type="ARBA" id="ARBA00034808"/>
    </source>
</evidence>
<sequence>VPNLRLHQEQASINMVKGVSMLLDVPTGGGKTLAFWWPLLYHWAPDDDTEQTPKIILIISPLVALMGEQANDLIQCGIPAIALTSETPNLEEALKDFGLNEFRVAFVRPEMAIGNSFHQHVLKSEVFQANNIGLVIDELHAVDKLVTEDFRVSYSELATLIKHLLTGVPIMRASATLPPILQNSVVYKLGVSTNYDHLAFSNAKPDIRLSVRILQHKLGSYADLLPLFLENAAGAADFSQTLIYVNSCKEAEEIQDFLWHHCPEAIPVVAFEFYHRYIAESQKVHIQENIRDGTLQGVPTTDALGVVGDLCMPV</sequence>
<evidence type="ECO:0000256" key="1">
    <source>
        <dbReference type="ARBA" id="ARBA00005446"/>
    </source>
</evidence>
<evidence type="ECO:0000259" key="6">
    <source>
        <dbReference type="PROSITE" id="PS51192"/>
    </source>
</evidence>
<comment type="caution">
    <text evidence="7">The sequence shown here is derived from an EMBL/GenBank/DDBJ whole genome shotgun (WGS) entry which is preliminary data.</text>
</comment>
<dbReference type="Proteomes" id="UP001218218">
    <property type="component" value="Unassembled WGS sequence"/>
</dbReference>
<feature type="domain" description="Helicase ATP-binding" evidence="6">
    <location>
        <begin position="12"/>
        <end position="195"/>
    </location>
</feature>
<dbReference type="AlphaFoldDB" id="A0AAD7EIM2"/>
<dbReference type="GO" id="GO:0043138">
    <property type="term" value="F:3'-5' DNA helicase activity"/>
    <property type="evidence" value="ECO:0007669"/>
    <property type="project" value="UniProtKB-EC"/>
</dbReference>
<keyword evidence="8" id="KW-1185">Reference proteome</keyword>
<keyword evidence="3" id="KW-0413">Isomerase</keyword>
<name>A0AAD7EIM2_9AGAR</name>
<dbReference type="PANTHER" id="PTHR13710">
    <property type="entry name" value="DNA HELICASE RECQ FAMILY MEMBER"/>
    <property type="match status" value="1"/>
</dbReference>
<dbReference type="GO" id="GO:0009378">
    <property type="term" value="F:four-way junction helicase activity"/>
    <property type="evidence" value="ECO:0007669"/>
    <property type="project" value="TreeGrafter"/>
</dbReference>
<keyword evidence="7" id="KW-0378">Hydrolase</keyword>
<dbReference type="GO" id="GO:0006310">
    <property type="term" value="P:DNA recombination"/>
    <property type="evidence" value="ECO:0007669"/>
    <property type="project" value="TreeGrafter"/>
</dbReference>